<keyword evidence="1" id="KW-0732">Signal</keyword>
<dbReference type="InterPro" id="IPR003961">
    <property type="entry name" value="FN3_dom"/>
</dbReference>
<dbReference type="InterPro" id="IPR011013">
    <property type="entry name" value="Gal_mutarotase_sf_dom"/>
</dbReference>
<dbReference type="PROSITE" id="PS50853">
    <property type="entry name" value="FN3"/>
    <property type="match status" value="1"/>
</dbReference>
<evidence type="ECO:0000256" key="1">
    <source>
        <dbReference type="SAM" id="SignalP"/>
    </source>
</evidence>
<dbReference type="SUPFAM" id="SSF88713">
    <property type="entry name" value="Glycoside hydrolase/deacetylase"/>
    <property type="match status" value="1"/>
</dbReference>
<dbReference type="Proteomes" id="UP000670947">
    <property type="component" value="Unassembled WGS sequence"/>
</dbReference>
<dbReference type="InterPro" id="IPR011330">
    <property type="entry name" value="Glyco_hydro/deAcase_b/a-brl"/>
</dbReference>
<gene>
    <name evidence="3" type="ORF">I8J29_09775</name>
</gene>
<dbReference type="Gene3D" id="2.60.40.1180">
    <property type="entry name" value="Golgi alpha-mannosidase II"/>
    <property type="match status" value="1"/>
</dbReference>
<dbReference type="InterPro" id="IPR013780">
    <property type="entry name" value="Glyco_hydro_b"/>
</dbReference>
<reference evidence="3 4" key="1">
    <citation type="submission" date="2021-03" db="EMBL/GenBank/DDBJ databases">
        <title>Paenibacillus artemisicola MWE-103 whole genome sequence.</title>
        <authorList>
            <person name="Ham Y.J."/>
        </authorList>
    </citation>
    <scope>NUCLEOTIDE SEQUENCE [LARGE SCALE GENOMIC DNA]</scope>
    <source>
        <strain evidence="3 4">MWE-103</strain>
    </source>
</reference>
<dbReference type="Pfam" id="PF24135">
    <property type="entry name" value="DUF7402"/>
    <property type="match status" value="2"/>
</dbReference>
<sequence length="1552" mass="169599">MRKVWLQLLIIAVMFSSVSSFELKKVQAASTITVSQTPYIIEDSGTYKSETKLTIHNSGSAYNAWVKIAADGQPPYMEPIGTLDNGSNTVTVHVVELMNDGDHVTFEVYDNDSGADTARESTTVSQKKIRHWTVYVAHDSHTDIGYTDYPETLINSTWPQETDDANTYIAQTDSWAKHDQFRYPMEQSIRLFGSLNSRTADQIETLKTNIKHDRLQYPASYVNTSFEAMSTEELIRYYYFSERHLKDKLGTESSGVAIMDDNPSFSWSNVDVMADMGIKYMFLGFNIYAGTPKVMLEEYPRIFYAQGRKPNNKVLIYQGALYNQNQMKFLGTGVNNATPTTIADTTQAVSDTLMNVFQSSTYVGDAVLEKNTPWLDNGPLLSSVKDRIKEMNARVDSAGRPYAFPKFVDSNVKDFYQYVDANFSPSIPVFKGNYENYWNYGIPSDAYSESVQRDAQDNVPAAETFATFANQASPNFRYPYQDVWNAYNNLNLYDEHTFGSSDSAVDDTHIWKRNNAITAKNLSDRIMNDSLASLSTLIPTTGKTISVFNSLSWTRSDLVKVNLSDLPAHFDITDTETSTRLKYDKLSDGTVAFVAPNVPGLGYKTFLVTARANDPTFPTSLKKSDHTLENRYFKVTFGKQGEISSIIDKQHGNAEMVDPTSPYKMNEFVYDKSVLDFHTLKSESTVYGASVSIDVGALQGQMTSTGFSDGTAGIQRNVILYDALPKIDIVNVVNKIDAPGSYRVTEDEEGFFTFPLNVPDFTLRSEMPSGDFRPYVDPNINNPKNEQYYASSTDYRTVHRWIDASNPSGNYGITLFPQSAPVVEYGSRRSGLYDVDYNTPKPWIFSYVYGNKWSTNFIQSQPGPTTFKYTLMSHAGKNWQAGRADQYGWQSTTPLQAKVIAGAQAGAGLHETKGQFVKVSVDNVVMTTAKPAEANGEGTILRFNETTGVDTKVTVDLSYFNPSSVTRTDLLENDRGAMALTRGKVTFTINGYGYYTIRLKYGTAPAQVTGVTATKDASGTLVSWRDLSDTKLAAYEVFRSTNKNFKPGSGNYMGTTSVNRYYDKQVVDGLTQTYYYKVRAVRGGLKGAPSEAATAASGTNRDNSAPTAPSNLSLNYAFGNRASISWAPSTDNLLVKGYNVYRDGVQLADVPATLNSYLDITVLPGMTYRYTVKAYDQAGNLSTSSHAVDATTAKGWQTPGNIAPDAAVTASSQLSARYPATAVTDGLVGDTGEWASLNEQNPRIQLTWPSAVTINRIVLYDRANTTDNVNGGTLAFSDGTSMTGITGIPQDDGGKVIFFAPKKVTSVTFQAVGGTGSNVGLSEMEVFTTDSPVLQVTGISLSPSSAEMDTNTILDLTPTIAPSNATNQNITWSSSNPGVATVENGVVRSLAAGSAVITVTTEDGSHKAVSNITVINNLARTATATASSAFSGNYAASKAIDGITGVHDSGEWASQGELNPWLQLDWSSSQTVNKITFFDRTNNLDWAPGGTLTFSDGSTLAVTGIPNNGSPYSVTFPSKDITWVKFQVSGGSGLNVGLSELKIVDDAALDKG</sequence>
<feature type="domain" description="Fibronectin type-III" evidence="2">
    <location>
        <begin position="1108"/>
        <end position="1195"/>
    </location>
</feature>
<dbReference type="SUPFAM" id="SSF49265">
    <property type="entry name" value="Fibronectin type III"/>
    <property type="match status" value="1"/>
</dbReference>
<dbReference type="CDD" id="cd00063">
    <property type="entry name" value="FN3"/>
    <property type="match status" value="1"/>
</dbReference>
<dbReference type="Gene3D" id="2.60.40.1080">
    <property type="match status" value="1"/>
</dbReference>
<feature type="signal peptide" evidence="1">
    <location>
        <begin position="1"/>
        <end position="20"/>
    </location>
</feature>
<dbReference type="Pfam" id="PF02368">
    <property type="entry name" value="Big_2"/>
    <property type="match status" value="1"/>
</dbReference>
<dbReference type="Gene3D" id="2.60.120.260">
    <property type="entry name" value="Galactose-binding domain-like"/>
    <property type="match status" value="2"/>
</dbReference>
<dbReference type="InterPro" id="IPR013783">
    <property type="entry name" value="Ig-like_fold"/>
</dbReference>
<evidence type="ECO:0000259" key="2">
    <source>
        <dbReference type="PROSITE" id="PS50853"/>
    </source>
</evidence>
<dbReference type="SUPFAM" id="SSF49373">
    <property type="entry name" value="Invasin/intimin cell-adhesion fragments"/>
    <property type="match status" value="1"/>
</dbReference>
<feature type="chain" id="PRO_5046858008" evidence="1">
    <location>
        <begin position="21"/>
        <end position="1552"/>
    </location>
</feature>
<evidence type="ECO:0000313" key="4">
    <source>
        <dbReference type="Proteomes" id="UP000670947"/>
    </source>
</evidence>
<dbReference type="Gene3D" id="2.60.40.10">
    <property type="entry name" value="Immunoglobulins"/>
    <property type="match status" value="2"/>
</dbReference>
<accession>A0ABS3W848</accession>
<dbReference type="Gene3D" id="2.70.98.30">
    <property type="entry name" value="Golgi alpha-mannosidase II, domain 4"/>
    <property type="match status" value="1"/>
</dbReference>
<dbReference type="InterPro" id="IPR041147">
    <property type="entry name" value="GH38_C"/>
</dbReference>
<dbReference type="RefSeq" id="WP_208847422.1">
    <property type="nucleotide sequence ID" value="NZ_JAGGDJ010000004.1"/>
</dbReference>
<dbReference type="InterPro" id="IPR036116">
    <property type="entry name" value="FN3_sf"/>
</dbReference>
<name>A0ABS3W848_9BACL</name>
<dbReference type="PANTHER" id="PTHR46017:SF1">
    <property type="entry name" value="ALPHA-MANNOSIDASE 2C1"/>
    <property type="match status" value="1"/>
</dbReference>
<dbReference type="EMBL" id="JAGGDJ010000004">
    <property type="protein sequence ID" value="MBO7744484.1"/>
    <property type="molecule type" value="Genomic_DNA"/>
</dbReference>
<dbReference type="Pfam" id="PF17677">
    <property type="entry name" value="Glyco_hydro38C2"/>
    <property type="match status" value="1"/>
</dbReference>
<dbReference type="SMART" id="SM00060">
    <property type="entry name" value="FN3"/>
    <property type="match status" value="2"/>
</dbReference>
<evidence type="ECO:0000313" key="3">
    <source>
        <dbReference type="EMBL" id="MBO7744484.1"/>
    </source>
</evidence>
<dbReference type="InterPro" id="IPR008979">
    <property type="entry name" value="Galactose-bd-like_sf"/>
</dbReference>
<protein>
    <submittedName>
        <fullName evidence="3">Ig-like domain-containing protein</fullName>
    </submittedName>
</protein>
<dbReference type="InterPro" id="IPR003343">
    <property type="entry name" value="Big_2"/>
</dbReference>
<dbReference type="PANTHER" id="PTHR46017">
    <property type="entry name" value="ALPHA-MANNOSIDASE 2C1"/>
    <property type="match status" value="1"/>
</dbReference>
<proteinExistence type="predicted"/>
<organism evidence="3 4">
    <name type="scientific">Paenibacillus artemisiicola</name>
    <dbReference type="NCBI Taxonomy" id="1172618"/>
    <lineage>
        <taxon>Bacteria</taxon>
        <taxon>Bacillati</taxon>
        <taxon>Bacillota</taxon>
        <taxon>Bacilli</taxon>
        <taxon>Bacillales</taxon>
        <taxon>Paenibacillaceae</taxon>
        <taxon>Paenibacillus</taxon>
    </lineage>
</organism>
<keyword evidence="4" id="KW-1185">Reference proteome</keyword>
<dbReference type="InterPro" id="IPR055826">
    <property type="entry name" value="DUF7402"/>
</dbReference>
<dbReference type="SUPFAM" id="SSF74650">
    <property type="entry name" value="Galactose mutarotase-like"/>
    <property type="match status" value="1"/>
</dbReference>
<dbReference type="SMART" id="SM00635">
    <property type="entry name" value="BID_2"/>
    <property type="match status" value="1"/>
</dbReference>
<dbReference type="InterPro" id="IPR008964">
    <property type="entry name" value="Invasin/intimin_cell_adhesion"/>
</dbReference>
<dbReference type="SUPFAM" id="SSF49785">
    <property type="entry name" value="Galactose-binding domain-like"/>
    <property type="match status" value="2"/>
</dbReference>
<comment type="caution">
    <text evidence="3">The sequence shown here is derived from an EMBL/GenBank/DDBJ whole genome shotgun (WGS) entry which is preliminary data.</text>
</comment>